<gene>
    <name evidence="4" type="ORF">RHS04_08364</name>
</gene>
<dbReference type="InterPro" id="IPR045338">
    <property type="entry name" value="DUF6535"/>
</dbReference>
<protein>
    <recommendedName>
        <fullName evidence="3">DUF6535 domain-containing protein</fullName>
    </recommendedName>
</protein>
<reference evidence="4" key="1">
    <citation type="submission" date="2020-09" db="EMBL/GenBank/DDBJ databases">
        <title>Comparative genome analyses of four rice-infecting Rhizoctonia solani isolates reveal extensive enrichment of homogalacturonan modification genes.</title>
        <authorList>
            <person name="Lee D.-Y."/>
            <person name="Jeon J."/>
            <person name="Kim K.-T."/>
            <person name="Cheong K."/>
            <person name="Song H."/>
            <person name="Choi G."/>
            <person name="Ko J."/>
            <person name="Opiyo S.O."/>
            <person name="Zuo S."/>
            <person name="Madhav S."/>
            <person name="Lee Y.-H."/>
            <person name="Wang G.-L."/>
        </authorList>
    </citation>
    <scope>NUCLEOTIDE SEQUENCE</scope>
    <source>
        <strain evidence="4">AG1-IA YN-7</strain>
    </source>
</reference>
<proteinExistence type="predicted"/>
<feature type="transmembrane region" description="Helical" evidence="2">
    <location>
        <begin position="206"/>
        <end position="229"/>
    </location>
</feature>
<dbReference type="Proteomes" id="UP000650582">
    <property type="component" value="Unassembled WGS sequence"/>
</dbReference>
<evidence type="ECO:0000313" key="4">
    <source>
        <dbReference type="EMBL" id="KAF8671413.1"/>
    </source>
</evidence>
<feature type="transmembrane region" description="Helical" evidence="2">
    <location>
        <begin position="296"/>
        <end position="316"/>
    </location>
</feature>
<evidence type="ECO:0000259" key="3">
    <source>
        <dbReference type="Pfam" id="PF20153"/>
    </source>
</evidence>
<feature type="region of interest" description="Disordered" evidence="1">
    <location>
        <begin position="32"/>
        <end position="67"/>
    </location>
</feature>
<feature type="region of interest" description="Disordered" evidence="1">
    <location>
        <begin position="1082"/>
        <end position="1104"/>
    </location>
</feature>
<name>A0A8H7H1W2_9AGAM</name>
<comment type="caution">
    <text evidence="4">The sequence shown here is derived from an EMBL/GenBank/DDBJ whole genome shotgun (WGS) entry which is preliminary data.</text>
</comment>
<evidence type="ECO:0000313" key="5">
    <source>
        <dbReference type="Proteomes" id="UP000650582"/>
    </source>
</evidence>
<feature type="transmembrane region" description="Helical" evidence="2">
    <location>
        <begin position="401"/>
        <end position="425"/>
    </location>
</feature>
<feature type="compositionally biased region" description="Low complexity" evidence="1">
    <location>
        <begin position="1094"/>
        <end position="1104"/>
    </location>
</feature>
<sequence length="1145" mass="128354">MDVLLPRHRCIGNQRSSSLPVELYTPDILENPAEKTSLGGHPQSPTHCQCPGEKIKHSGQSKREDVNTKSHLHDEWSYLRPDERGAELGREARVWKVYVGETEKWDKEMIEGWEKSMDVLLAYGHLRIIVIGGIILGCNSCDFFSFLIESSGMLKQDPNDISAAALLIISQAAIAIATNNASVKEPTLPKQGIIWPSDFAPSQSAIIINTLWYTSLTLSIATAFMAMLAKDWCYSFGAKRTGHPFDQAHRRQRKWELIERWKMQELIQALPFMIHLSLLLFSVGLCVYLWDLNHTVAIPIVCIAGAFLAFYLWSSLIASIEEFFPYTTIVSRILRSGSLLSLYPPIRKILSQVTFALAQLYVWAIYLYLALAYIPAGIITAVFALLMALDKYSLRIFIKSPGVLSSLIESFWSTAAFLPVLPWYFVGALCSPIHSGISHALKRLQLTQDLTTSLALSWLIKHCESPSAVDIALQAIAGAGQGFPKEPLLSCQAIVKIMQLVVSHDSSYEDDARNDRYIRGLKFLGFNSSLISVDKKYKPEEDIKVMVWDLKAKLLFENRKIADFIKDGSFVPSDNNFQAIKIGNSVAPRCLDLLTGETETTAKTLGAITQLLSGHLVSKTERLHPAALHSLAKAAALYASLLTSPKIPPNLVNLCMAYCEELAHGYYYGDSTCDFGTGVMFILCVLLHGNSSIGKHRPTGLLSKLEHRACSSRAIHMLLDTYTEDEKLQQEIFWVACFEILSNASIYGLEKGANDWETLEYWCTQRATESLTRLSPPLSQTYTWDNDERMIKISRKRFVDATTQVYGLIIVSRPLARPPHLPDSIYTILTVIACSSSPGTWEFQECNKLLAQSQLPKLSKGLVDNICAQNIAHLYTEPLCMTPLSIFVDAYARNPQSDAQRHFSAIQLWLLFRLAEQVSLINSEEKRLRLRRNLGAMIRTIPELRNKSLDRVQEEIETLIIENYRRDHSANGAVVNKNNSPQSIWDRITFRLKAWRLNTSTGSTLLQIGNCHNLEENGLPVDTEARILAVKYQREYTLRIIKLILEIRGVQGNQDLIPLMEEDCKGLSAGVRMRLNLSGLKLGPPVQSRDKPGPETTPVVEPLPVSDEPGYVAVEVHKLPNPSHSENYSCDMGLHRLFYGSSEAL</sequence>
<keyword evidence="2" id="KW-0472">Membrane</keyword>
<keyword evidence="2" id="KW-0812">Transmembrane</keyword>
<feature type="domain" description="DUF6535" evidence="3">
    <location>
        <begin position="95"/>
        <end position="290"/>
    </location>
</feature>
<evidence type="ECO:0000256" key="1">
    <source>
        <dbReference type="SAM" id="MobiDB-lite"/>
    </source>
</evidence>
<feature type="compositionally biased region" description="Basic and acidic residues" evidence="1">
    <location>
        <begin position="53"/>
        <end position="67"/>
    </location>
</feature>
<evidence type="ECO:0000256" key="2">
    <source>
        <dbReference type="SAM" id="Phobius"/>
    </source>
</evidence>
<feature type="transmembrane region" description="Helical" evidence="2">
    <location>
        <begin position="363"/>
        <end position="389"/>
    </location>
</feature>
<keyword evidence="2" id="KW-1133">Transmembrane helix</keyword>
<dbReference type="AlphaFoldDB" id="A0A8H7H1W2"/>
<accession>A0A8H7H1W2</accession>
<dbReference type="Pfam" id="PF20153">
    <property type="entry name" value="DUF6535"/>
    <property type="match status" value="1"/>
</dbReference>
<feature type="transmembrane region" description="Helical" evidence="2">
    <location>
        <begin position="269"/>
        <end position="290"/>
    </location>
</feature>
<feature type="transmembrane region" description="Helical" evidence="2">
    <location>
        <begin position="126"/>
        <end position="148"/>
    </location>
</feature>
<feature type="transmembrane region" description="Helical" evidence="2">
    <location>
        <begin position="160"/>
        <end position="178"/>
    </location>
</feature>
<dbReference type="EMBL" id="JACYCC010000218">
    <property type="protein sequence ID" value="KAF8671413.1"/>
    <property type="molecule type" value="Genomic_DNA"/>
</dbReference>
<organism evidence="4 5">
    <name type="scientific">Rhizoctonia solani</name>
    <dbReference type="NCBI Taxonomy" id="456999"/>
    <lineage>
        <taxon>Eukaryota</taxon>
        <taxon>Fungi</taxon>
        <taxon>Dikarya</taxon>
        <taxon>Basidiomycota</taxon>
        <taxon>Agaricomycotina</taxon>
        <taxon>Agaricomycetes</taxon>
        <taxon>Cantharellales</taxon>
        <taxon>Ceratobasidiaceae</taxon>
        <taxon>Rhizoctonia</taxon>
    </lineage>
</organism>